<proteinExistence type="inferred from homology"/>
<evidence type="ECO:0000256" key="2">
    <source>
        <dbReference type="HAMAP-Rule" id="MF_00338"/>
    </source>
</evidence>
<sequence length="106" mass="11271">MLMSTTHQIEGRRIRSYLGVVNAEAIMGANLFKDLFASFRDLVGGRSGSYEKVFRDARQQAFAELEQAAAELGGNAIVGVMVSYQTLGAQGGILMVAVSGTAVVLD</sequence>
<dbReference type="PANTHER" id="PTHR34068:SF1">
    <property type="entry name" value="UPF0145 PROTEIN YBJQ"/>
    <property type="match status" value="1"/>
</dbReference>
<reference key="1">
    <citation type="submission" date="2010-11" db="EMBL/GenBank/DDBJ databases">
        <title>The complete sequence of chromosome of Isophaera pallida ATCC 43644.</title>
        <authorList>
            <consortium name="US DOE Joint Genome Institute (JGI-PGF)"/>
            <person name="Lucas S."/>
            <person name="Copeland A."/>
            <person name="Lapidus A."/>
            <person name="Bruce D."/>
            <person name="Goodwin L."/>
            <person name="Pitluck S."/>
            <person name="Kyrpides N."/>
            <person name="Mavromatis K."/>
            <person name="Pagani I."/>
            <person name="Ivanova N."/>
            <person name="Saunders E."/>
            <person name="Brettin T."/>
            <person name="Detter J.C."/>
            <person name="Han C."/>
            <person name="Tapia R."/>
            <person name="Land M."/>
            <person name="Hauser L."/>
            <person name="Markowitz V."/>
            <person name="Cheng J.-F."/>
            <person name="Hugenholtz P."/>
            <person name="Woyke T."/>
            <person name="Wu D."/>
            <person name="Eisen J.A."/>
        </authorList>
    </citation>
    <scope>NUCLEOTIDE SEQUENCE</scope>
    <source>
        <strain>ATCC 43644</strain>
    </source>
</reference>
<dbReference type="InParanoid" id="E8R0W6"/>
<accession>E8R0W6</accession>
<dbReference type="FunCoup" id="E8R0W6">
    <property type="interactions" value="86"/>
</dbReference>
<gene>
    <name evidence="3" type="ordered locus">Isop_1728</name>
</gene>
<dbReference type="InterPro" id="IPR002765">
    <property type="entry name" value="UPF0145_YbjQ-like"/>
</dbReference>
<dbReference type="HAMAP" id="MF_00338">
    <property type="entry name" value="UPF0145"/>
    <property type="match status" value="1"/>
</dbReference>
<dbReference type="eggNOG" id="COG0393">
    <property type="taxonomic scope" value="Bacteria"/>
</dbReference>
<evidence type="ECO:0000313" key="3">
    <source>
        <dbReference type="EMBL" id="ADV62312.1"/>
    </source>
</evidence>
<dbReference type="Pfam" id="PF01906">
    <property type="entry name" value="YbjQ_1"/>
    <property type="match status" value="1"/>
</dbReference>
<dbReference type="OrthoDB" id="9796448at2"/>
<name>E8R0W6_ISOPI</name>
<dbReference type="InterPro" id="IPR035439">
    <property type="entry name" value="UPF0145_dom_sf"/>
</dbReference>
<keyword evidence="4" id="KW-1185">Reference proteome</keyword>
<dbReference type="Gene3D" id="3.30.110.70">
    <property type="entry name" value="Hypothetical protein apc22750. Chain B"/>
    <property type="match status" value="1"/>
</dbReference>
<dbReference type="HOGENOM" id="CLU_117144_3_2_0"/>
<evidence type="ECO:0000256" key="1">
    <source>
        <dbReference type="ARBA" id="ARBA00010751"/>
    </source>
</evidence>
<organism evidence="3 4">
    <name type="scientific">Isosphaera pallida (strain ATCC 43644 / DSM 9630 / IS1B)</name>
    <dbReference type="NCBI Taxonomy" id="575540"/>
    <lineage>
        <taxon>Bacteria</taxon>
        <taxon>Pseudomonadati</taxon>
        <taxon>Planctomycetota</taxon>
        <taxon>Planctomycetia</taxon>
        <taxon>Isosphaerales</taxon>
        <taxon>Isosphaeraceae</taxon>
        <taxon>Isosphaera</taxon>
    </lineage>
</organism>
<protein>
    <recommendedName>
        <fullName evidence="2">UPF0145 protein Isop_1728</fullName>
    </recommendedName>
</protein>
<dbReference type="Proteomes" id="UP000008631">
    <property type="component" value="Chromosome"/>
</dbReference>
<dbReference type="KEGG" id="ipa:Isop_1728"/>
<dbReference type="SUPFAM" id="SSF117782">
    <property type="entry name" value="YbjQ-like"/>
    <property type="match status" value="1"/>
</dbReference>
<comment type="similarity">
    <text evidence="1 2">Belongs to the UPF0145 family.</text>
</comment>
<dbReference type="PANTHER" id="PTHR34068">
    <property type="entry name" value="UPF0145 PROTEIN YBJQ"/>
    <property type="match status" value="1"/>
</dbReference>
<dbReference type="RefSeq" id="WP_013564600.1">
    <property type="nucleotide sequence ID" value="NC_014962.1"/>
</dbReference>
<dbReference type="EMBL" id="CP002353">
    <property type="protein sequence ID" value="ADV62312.1"/>
    <property type="molecule type" value="Genomic_DNA"/>
</dbReference>
<dbReference type="AlphaFoldDB" id="E8R0W6"/>
<reference evidence="3 4" key="2">
    <citation type="journal article" date="2011" name="Stand. Genomic Sci.">
        <title>Complete genome sequence of Isosphaera pallida type strain (IS1B).</title>
        <authorList>
            <consortium name="US DOE Joint Genome Institute (JGI-PGF)"/>
            <person name="Goker M."/>
            <person name="Cleland D."/>
            <person name="Saunders E."/>
            <person name="Lapidus A."/>
            <person name="Nolan M."/>
            <person name="Lucas S."/>
            <person name="Hammon N."/>
            <person name="Deshpande S."/>
            <person name="Cheng J.F."/>
            <person name="Tapia R."/>
            <person name="Han C."/>
            <person name="Goodwin L."/>
            <person name="Pitluck S."/>
            <person name="Liolios K."/>
            <person name="Pagani I."/>
            <person name="Ivanova N."/>
            <person name="Mavromatis K."/>
            <person name="Pati A."/>
            <person name="Chen A."/>
            <person name="Palaniappan K."/>
            <person name="Land M."/>
            <person name="Hauser L."/>
            <person name="Chang Y.J."/>
            <person name="Jeffries C.D."/>
            <person name="Detter J.C."/>
            <person name="Beck B."/>
            <person name="Woyke T."/>
            <person name="Bristow J."/>
            <person name="Eisen J.A."/>
            <person name="Markowitz V."/>
            <person name="Hugenholtz P."/>
            <person name="Kyrpides N.C."/>
            <person name="Klenk H.P."/>
        </authorList>
    </citation>
    <scope>NUCLEOTIDE SEQUENCE [LARGE SCALE GENOMIC DNA]</scope>
    <source>
        <strain evidence="4">ATCC 43644 / DSM 9630 / IS1B</strain>
    </source>
</reference>
<evidence type="ECO:0000313" key="4">
    <source>
        <dbReference type="Proteomes" id="UP000008631"/>
    </source>
</evidence>